<dbReference type="InterPro" id="IPR000719">
    <property type="entry name" value="Prot_kinase_dom"/>
</dbReference>
<keyword evidence="8" id="KW-0547">Nucleotide-binding</keyword>
<dbReference type="FunFam" id="1.10.510.10:FF:000487">
    <property type="entry name" value="Anti-Muellerian hormone type-2 receptor"/>
    <property type="match status" value="1"/>
</dbReference>
<keyword evidence="10" id="KW-0067">ATP-binding</keyword>
<dbReference type="HOGENOM" id="CLU_000288_8_0_1"/>
<dbReference type="GO" id="GO:0005024">
    <property type="term" value="F:transforming growth factor beta receptor activity"/>
    <property type="evidence" value="ECO:0007669"/>
    <property type="project" value="TreeGrafter"/>
</dbReference>
<dbReference type="OMA" id="VIEECWE"/>
<dbReference type="Ensembl" id="ENSLACT00000020587.1">
    <property type="protein sequence ID" value="ENSLACP00000020447.1"/>
    <property type="gene ID" value="ENSLACG00000017970.1"/>
</dbReference>
<dbReference type="PANTHER" id="PTHR23255">
    <property type="entry name" value="TRANSFORMING GROWTH FACTOR-BETA RECEPTOR TYPE I AND II"/>
    <property type="match status" value="1"/>
</dbReference>
<name>H3BEX6_LATCH</name>
<dbReference type="AlphaFoldDB" id="H3BEX6"/>
<dbReference type="PANTHER" id="PTHR23255:SF49">
    <property type="entry name" value="ANTI-MUELLERIAN HORMONE TYPE-2 RECEPTOR"/>
    <property type="match status" value="1"/>
</dbReference>
<dbReference type="InterPro" id="IPR008266">
    <property type="entry name" value="Tyr_kinase_AS"/>
</dbReference>
<evidence type="ECO:0000256" key="4">
    <source>
        <dbReference type="ARBA" id="ARBA00022527"/>
    </source>
</evidence>
<evidence type="ECO:0000256" key="5">
    <source>
        <dbReference type="ARBA" id="ARBA00022679"/>
    </source>
</evidence>
<comment type="catalytic activity">
    <reaction evidence="15">
        <text>L-seryl-[receptor-protein] + ATP = O-phospho-L-seryl-[receptor-protein] + ADP + H(+)</text>
        <dbReference type="Rhea" id="RHEA:18673"/>
        <dbReference type="Rhea" id="RHEA-COMP:11022"/>
        <dbReference type="Rhea" id="RHEA-COMP:11023"/>
        <dbReference type="ChEBI" id="CHEBI:15378"/>
        <dbReference type="ChEBI" id="CHEBI:29999"/>
        <dbReference type="ChEBI" id="CHEBI:30616"/>
        <dbReference type="ChEBI" id="CHEBI:83421"/>
        <dbReference type="ChEBI" id="CHEBI:456216"/>
        <dbReference type="EC" id="2.7.11.30"/>
    </reaction>
</comment>
<dbReference type="GeneTree" id="ENSGT00940000160885"/>
<evidence type="ECO:0000256" key="10">
    <source>
        <dbReference type="ARBA" id="ARBA00022840"/>
    </source>
</evidence>
<dbReference type="InterPro" id="IPR000333">
    <property type="entry name" value="TGFB_receptor"/>
</dbReference>
<dbReference type="PROSITE" id="PS50011">
    <property type="entry name" value="PROTEIN_KINASE_DOM"/>
    <property type="match status" value="1"/>
</dbReference>
<keyword evidence="7" id="KW-0732">Signal</keyword>
<evidence type="ECO:0000256" key="16">
    <source>
        <dbReference type="ARBA" id="ARBA00048773"/>
    </source>
</evidence>
<comment type="catalytic activity">
    <reaction evidence="16">
        <text>L-threonyl-[receptor-protein] + ATP = O-phospho-L-threonyl-[receptor-protein] + ADP + H(+)</text>
        <dbReference type="Rhea" id="RHEA:44880"/>
        <dbReference type="Rhea" id="RHEA-COMP:11024"/>
        <dbReference type="Rhea" id="RHEA-COMP:11025"/>
        <dbReference type="ChEBI" id="CHEBI:15378"/>
        <dbReference type="ChEBI" id="CHEBI:30013"/>
        <dbReference type="ChEBI" id="CHEBI:30616"/>
        <dbReference type="ChEBI" id="CHEBI:61977"/>
        <dbReference type="ChEBI" id="CHEBI:456216"/>
        <dbReference type="EC" id="2.7.11.30"/>
    </reaction>
</comment>
<reference evidence="19" key="1">
    <citation type="submission" date="2011-08" db="EMBL/GenBank/DDBJ databases">
        <title>The draft genome of Latimeria chalumnae.</title>
        <authorList>
            <person name="Di Palma F."/>
            <person name="Alfoldi J."/>
            <person name="Johnson J."/>
            <person name="Berlin A."/>
            <person name="Gnerre S."/>
            <person name="Jaffe D."/>
            <person name="MacCallum I."/>
            <person name="Young S."/>
            <person name="Walker B.J."/>
            <person name="Lander E."/>
            <person name="Lindblad-Toh K."/>
        </authorList>
    </citation>
    <scope>NUCLEOTIDE SEQUENCE [LARGE SCALE GENOMIC DNA]</scope>
    <source>
        <strain evidence="19">Wild caught</strain>
    </source>
</reference>
<dbReference type="GO" id="GO:0005886">
    <property type="term" value="C:plasma membrane"/>
    <property type="evidence" value="ECO:0007669"/>
    <property type="project" value="TreeGrafter"/>
</dbReference>
<keyword evidence="4" id="KW-0723">Serine/threonine-protein kinase</keyword>
<protein>
    <recommendedName>
        <fullName evidence="3">receptor protein serine/threonine kinase</fullName>
        <ecNumber evidence="3">2.7.11.30</ecNumber>
    </recommendedName>
</protein>
<evidence type="ECO:0000256" key="8">
    <source>
        <dbReference type="ARBA" id="ARBA00022741"/>
    </source>
</evidence>
<evidence type="ECO:0000259" key="17">
    <source>
        <dbReference type="PROSITE" id="PS50011"/>
    </source>
</evidence>
<evidence type="ECO:0000313" key="19">
    <source>
        <dbReference type="Proteomes" id="UP000008672"/>
    </source>
</evidence>
<dbReference type="PROSITE" id="PS00109">
    <property type="entry name" value="PROTEIN_KINASE_TYR"/>
    <property type="match status" value="1"/>
</dbReference>
<evidence type="ECO:0000256" key="12">
    <source>
        <dbReference type="ARBA" id="ARBA00023136"/>
    </source>
</evidence>
<evidence type="ECO:0000256" key="9">
    <source>
        <dbReference type="ARBA" id="ARBA00022777"/>
    </source>
</evidence>
<evidence type="ECO:0000256" key="7">
    <source>
        <dbReference type="ARBA" id="ARBA00022729"/>
    </source>
</evidence>
<dbReference type="InterPro" id="IPR011009">
    <property type="entry name" value="Kinase-like_dom_sf"/>
</dbReference>
<evidence type="ECO:0000256" key="3">
    <source>
        <dbReference type="ARBA" id="ARBA00012401"/>
    </source>
</evidence>
<proteinExistence type="inferred from homology"/>
<dbReference type="InParanoid" id="H3BEX6"/>
<comment type="similarity">
    <text evidence="2">Belongs to the protein kinase superfamily. TKL Ser/Thr protein kinase family. TGFB receptor subfamily.</text>
</comment>
<keyword evidence="9" id="KW-0418">Kinase</keyword>
<accession>H3BEX6</accession>
<evidence type="ECO:0000313" key="18">
    <source>
        <dbReference type="Ensembl" id="ENSLACP00000020447.1"/>
    </source>
</evidence>
<keyword evidence="5" id="KW-0808">Transferase</keyword>
<keyword evidence="14" id="KW-0325">Glycoprotein</keyword>
<evidence type="ECO:0000256" key="2">
    <source>
        <dbReference type="ARBA" id="ARBA00009605"/>
    </source>
</evidence>
<keyword evidence="6" id="KW-0812">Transmembrane</keyword>
<organism evidence="18 19">
    <name type="scientific">Latimeria chalumnae</name>
    <name type="common">Coelacanth</name>
    <dbReference type="NCBI Taxonomy" id="7897"/>
    <lineage>
        <taxon>Eukaryota</taxon>
        <taxon>Metazoa</taxon>
        <taxon>Chordata</taxon>
        <taxon>Craniata</taxon>
        <taxon>Vertebrata</taxon>
        <taxon>Euteleostomi</taxon>
        <taxon>Coelacanthiformes</taxon>
        <taxon>Coelacanthidae</taxon>
        <taxon>Latimeria</taxon>
    </lineage>
</organism>
<dbReference type="GO" id="GO:0043235">
    <property type="term" value="C:receptor complex"/>
    <property type="evidence" value="ECO:0007669"/>
    <property type="project" value="TreeGrafter"/>
</dbReference>
<dbReference type="eggNOG" id="KOG3653">
    <property type="taxonomic scope" value="Eukaryota"/>
</dbReference>
<keyword evidence="12" id="KW-0472">Membrane</keyword>
<keyword evidence="11" id="KW-1133">Transmembrane helix</keyword>
<dbReference type="SUPFAM" id="SSF56112">
    <property type="entry name" value="Protein kinase-like (PK-like)"/>
    <property type="match status" value="1"/>
</dbReference>
<dbReference type="GO" id="GO:0030509">
    <property type="term" value="P:BMP signaling pathway"/>
    <property type="evidence" value="ECO:0007669"/>
    <property type="project" value="TreeGrafter"/>
</dbReference>
<feature type="domain" description="Protein kinase" evidence="17">
    <location>
        <begin position="21"/>
        <end position="307"/>
    </location>
</feature>
<keyword evidence="19" id="KW-1185">Reference proteome</keyword>
<dbReference type="Gene3D" id="1.10.510.10">
    <property type="entry name" value="Transferase(Phosphotransferase) domain 1"/>
    <property type="match status" value="1"/>
</dbReference>
<evidence type="ECO:0000256" key="1">
    <source>
        <dbReference type="ARBA" id="ARBA00004479"/>
    </source>
</evidence>
<comment type="subcellular location">
    <subcellularLocation>
        <location evidence="1">Membrane</location>
        <topology evidence="1">Single-pass type I membrane protein</topology>
    </subcellularLocation>
</comment>
<evidence type="ECO:0000256" key="6">
    <source>
        <dbReference type="ARBA" id="ARBA00022692"/>
    </source>
</evidence>
<keyword evidence="13" id="KW-0675">Receptor</keyword>
<evidence type="ECO:0000256" key="11">
    <source>
        <dbReference type="ARBA" id="ARBA00022989"/>
    </source>
</evidence>
<dbReference type="EC" id="2.7.11.30" evidence="3"/>
<dbReference type="FunCoup" id="H3BEX6">
    <property type="interactions" value="247"/>
</dbReference>
<dbReference type="PIRSF" id="PIRSF000654">
    <property type="entry name" value="Integrin-linked_kinase"/>
    <property type="match status" value="1"/>
</dbReference>
<dbReference type="Gene3D" id="3.30.200.20">
    <property type="entry name" value="Phosphorylase Kinase, domain 1"/>
    <property type="match status" value="1"/>
</dbReference>
<evidence type="ECO:0000256" key="15">
    <source>
        <dbReference type="ARBA" id="ARBA00047681"/>
    </source>
</evidence>
<reference evidence="18" key="2">
    <citation type="submission" date="2025-08" db="UniProtKB">
        <authorList>
            <consortium name="Ensembl"/>
        </authorList>
    </citation>
    <scope>IDENTIFICATION</scope>
</reference>
<dbReference type="Proteomes" id="UP000008672">
    <property type="component" value="Unassembled WGS sequence"/>
</dbReference>
<dbReference type="STRING" id="7897.ENSLACP00000020447"/>
<evidence type="ECO:0000256" key="13">
    <source>
        <dbReference type="ARBA" id="ARBA00023170"/>
    </source>
</evidence>
<dbReference type="GO" id="GO:0005524">
    <property type="term" value="F:ATP binding"/>
    <property type="evidence" value="ECO:0007669"/>
    <property type="project" value="UniProtKB-KW"/>
</dbReference>
<sequence>FNFKKTIGLLLVFKSNITVQIKTIQLVDSGTYAEVWQGSWQGSPVAVKVFPTSSVRHYVNERKLYSLPLLRHDNITRFLEAEERIEGDHKKYLLVLEFYPLGSLRNYLYSNTSDWDTTLHQALSLTRGLAFLHSEVWNNGAYKPAIVHRDLSSENVLMKTSRICAICDLGFSMVVSNTGPMADGAKKVGTLHYMSPEILDGSLNLNNWKTALKQADVYSVGLILWEIFMRCTRLFQDNKKGKYQYGPAYENELKGNPTFAEMSQWVSEKRERPKIPEVWKENIQLYKCLKEILEDCWDQDAEARLTA</sequence>
<dbReference type="EMBL" id="AFYH01034268">
    <property type="status" value="NOT_ANNOTATED_CDS"/>
    <property type="molecule type" value="Genomic_DNA"/>
</dbReference>
<dbReference type="Pfam" id="PF00069">
    <property type="entry name" value="Pkinase"/>
    <property type="match status" value="1"/>
</dbReference>
<evidence type="ECO:0000256" key="14">
    <source>
        <dbReference type="ARBA" id="ARBA00023180"/>
    </source>
</evidence>
<reference evidence="18" key="3">
    <citation type="submission" date="2025-09" db="UniProtKB">
        <authorList>
            <consortium name="Ensembl"/>
        </authorList>
    </citation>
    <scope>IDENTIFICATION</scope>
</reference>